<accession>A0A5C8NIJ4</accession>
<gene>
    <name evidence="4" type="ORF">FHP06_10410</name>
</gene>
<dbReference type="RefSeq" id="WP_147686479.1">
    <property type="nucleotide sequence ID" value="NZ_VDUX01000004.1"/>
</dbReference>
<dbReference type="AlphaFoldDB" id="A0A5C8NIJ4"/>
<name>A0A5C8NIJ4_9ACTN</name>
<dbReference type="PANTHER" id="PTHR30055">
    <property type="entry name" value="HTH-TYPE TRANSCRIPTIONAL REGULATOR RUTR"/>
    <property type="match status" value="1"/>
</dbReference>
<dbReference type="SUPFAM" id="SSF46689">
    <property type="entry name" value="Homeodomain-like"/>
    <property type="match status" value="1"/>
</dbReference>
<proteinExistence type="predicted"/>
<dbReference type="InterPro" id="IPR050109">
    <property type="entry name" value="HTH-type_TetR-like_transc_reg"/>
</dbReference>
<dbReference type="InterPro" id="IPR023772">
    <property type="entry name" value="DNA-bd_HTH_TetR-type_CS"/>
</dbReference>
<evidence type="ECO:0000313" key="4">
    <source>
        <dbReference type="EMBL" id="TXL60827.1"/>
    </source>
</evidence>
<keyword evidence="1 2" id="KW-0238">DNA-binding</keyword>
<evidence type="ECO:0000256" key="1">
    <source>
        <dbReference type="ARBA" id="ARBA00023125"/>
    </source>
</evidence>
<dbReference type="PRINTS" id="PR00455">
    <property type="entry name" value="HTHTETR"/>
</dbReference>
<feature type="DNA-binding region" description="H-T-H motif" evidence="2">
    <location>
        <begin position="31"/>
        <end position="50"/>
    </location>
</feature>
<dbReference type="Gene3D" id="1.10.357.10">
    <property type="entry name" value="Tetracycline Repressor, domain 2"/>
    <property type="match status" value="1"/>
</dbReference>
<organism evidence="4 5">
    <name type="scientific">Aeromicrobium terrae</name>
    <dbReference type="NCBI Taxonomy" id="2498846"/>
    <lineage>
        <taxon>Bacteria</taxon>
        <taxon>Bacillati</taxon>
        <taxon>Actinomycetota</taxon>
        <taxon>Actinomycetes</taxon>
        <taxon>Propionibacteriales</taxon>
        <taxon>Nocardioidaceae</taxon>
        <taxon>Aeromicrobium</taxon>
    </lineage>
</organism>
<dbReference type="Proteomes" id="UP000321571">
    <property type="component" value="Unassembled WGS sequence"/>
</dbReference>
<dbReference type="PROSITE" id="PS50977">
    <property type="entry name" value="HTH_TETR_2"/>
    <property type="match status" value="1"/>
</dbReference>
<feature type="domain" description="HTH tetR-type" evidence="3">
    <location>
        <begin position="8"/>
        <end position="68"/>
    </location>
</feature>
<dbReference type="OrthoDB" id="3173376at2"/>
<evidence type="ECO:0000313" key="5">
    <source>
        <dbReference type="Proteomes" id="UP000321571"/>
    </source>
</evidence>
<sequence>MTKPRGREQVRSAVLTATSALVAERGPDGFSVRDIAARAGVNHALVHRHFGTKADVLEQMLAADADAVVSAVVESGLPTSGEAGADVVAELLDLLAARPSYWRTLVHAVLDSPEAAVPGTASTTELFSGLWRDAEGEGAVSTSVAGVTVLGWLIFGEFMADATGADVVDVRRAIAEQVSSLISGPS</sequence>
<protein>
    <submittedName>
        <fullName evidence="4">TetR/AcrR family transcriptional regulator</fullName>
    </submittedName>
</protein>
<dbReference type="PANTHER" id="PTHR30055:SF153">
    <property type="entry name" value="HTH-TYPE TRANSCRIPTIONAL REPRESSOR RV3405C"/>
    <property type="match status" value="1"/>
</dbReference>
<dbReference type="Pfam" id="PF00440">
    <property type="entry name" value="TetR_N"/>
    <property type="match status" value="1"/>
</dbReference>
<keyword evidence="5" id="KW-1185">Reference proteome</keyword>
<comment type="caution">
    <text evidence="4">The sequence shown here is derived from an EMBL/GenBank/DDBJ whole genome shotgun (WGS) entry which is preliminary data.</text>
</comment>
<dbReference type="EMBL" id="VDUX01000004">
    <property type="protein sequence ID" value="TXL60827.1"/>
    <property type="molecule type" value="Genomic_DNA"/>
</dbReference>
<reference evidence="4 5" key="1">
    <citation type="submission" date="2019-06" db="EMBL/GenBank/DDBJ databases">
        <title>Aeromicrobium sp. nov., isolated from a maize field.</title>
        <authorList>
            <person name="Lin S.-Y."/>
            <person name="Tsai C.-F."/>
            <person name="Young C.-C."/>
        </authorList>
    </citation>
    <scope>NUCLEOTIDE SEQUENCE [LARGE SCALE GENOMIC DNA]</scope>
    <source>
        <strain evidence="4 5">CC-CFT486</strain>
    </source>
</reference>
<dbReference type="InterPro" id="IPR001647">
    <property type="entry name" value="HTH_TetR"/>
</dbReference>
<dbReference type="PROSITE" id="PS01081">
    <property type="entry name" value="HTH_TETR_1"/>
    <property type="match status" value="1"/>
</dbReference>
<dbReference type="GO" id="GO:0000976">
    <property type="term" value="F:transcription cis-regulatory region binding"/>
    <property type="evidence" value="ECO:0007669"/>
    <property type="project" value="TreeGrafter"/>
</dbReference>
<evidence type="ECO:0000256" key="2">
    <source>
        <dbReference type="PROSITE-ProRule" id="PRU00335"/>
    </source>
</evidence>
<dbReference type="InterPro" id="IPR009057">
    <property type="entry name" value="Homeodomain-like_sf"/>
</dbReference>
<evidence type="ECO:0000259" key="3">
    <source>
        <dbReference type="PROSITE" id="PS50977"/>
    </source>
</evidence>
<dbReference type="GO" id="GO:0003700">
    <property type="term" value="F:DNA-binding transcription factor activity"/>
    <property type="evidence" value="ECO:0007669"/>
    <property type="project" value="TreeGrafter"/>
</dbReference>